<evidence type="ECO:0000256" key="2">
    <source>
        <dbReference type="ARBA" id="ARBA00005254"/>
    </source>
</evidence>
<evidence type="ECO:0000256" key="4">
    <source>
        <dbReference type="ARBA" id="ARBA00023709"/>
    </source>
</evidence>
<dbReference type="GO" id="GO:0006631">
    <property type="term" value="P:fatty acid metabolic process"/>
    <property type="evidence" value="ECO:0007669"/>
    <property type="project" value="UniProtKB-KW"/>
</dbReference>
<dbReference type="RefSeq" id="WP_163904269.1">
    <property type="nucleotide sequence ID" value="NZ_AP022599.1"/>
</dbReference>
<comment type="similarity">
    <text evidence="2 6">Belongs to the enoyl-CoA hydratase/isomerase family.</text>
</comment>
<dbReference type="Gene3D" id="3.90.226.10">
    <property type="entry name" value="2-enoyl-CoA Hydratase, Chain A, domain 1"/>
    <property type="match status" value="1"/>
</dbReference>
<evidence type="ECO:0000256" key="7">
    <source>
        <dbReference type="SAM" id="MobiDB-lite"/>
    </source>
</evidence>
<evidence type="ECO:0000256" key="6">
    <source>
        <dbReference type="RuleBase" id="RU003707"/>
    </source>
</evidence>
<evidence type="ECO:0000313" key="8">
    <source>
        <dbReference type="EMBL" id="BBY83438.1"/>
    </source>
</evidence>
<dbReference type="InterPro" id="IPR001753">
    <property type="entry name" value="Enoyl-CoA_hydra/iso"/>
</dbReference>
<dbReference type="PANTHER" id="PTHR42964">
    <property type="entry name" value="ENOYL-COA HYDRATASE"/>
    <property type="match status" value="1"/>
</dbReference>
<dbReference type="InterPro" id="IPR018376">
    <property type="entry name" value="Enoyl-CoA_hyd/isom_CS"/>
</dbReference>
<feature type="region of interest" description="Disordered" evidence="7">
    <location>
        <begin position="256"/>
        <end position="277"/>
    </location>
</feature>
<keyword evidence="3" id="KW-0443">Lipid metabolism</keyword>
<dbReference type="Proteomes" id="UP000467252">
    <property type="component" value="Chromosome"/>
</dbReference>
<dbReference type="InterPro" id="IPR051683">
    <property type="entry name" value="Enoyl-CoA_Hydratase/Isomerase"/>
</dbReference>
<comment type="catalytic activity">
    <reaction evidence="4">
        <text>a (3S)-3-hydroxyacyl-CoA = a (2E)-enoyl-CoA + H2O</text>
        <dbReference type="Rhea" id="RHEA:16105"/>
        <dbReference type="ChEBI" id="CHEBI:15377"/>
        <dbReference type="ChEBI" id="CHEBI:57318"/>
        <dbReference type="ChEBI" id="CHEBI:58856"/>
        <dbReference type="EC" id="4.2.1.17"/>
    </reaction>
</comment>
<proteinExistence type="inferred from homology"/>
<evidence type="ECO:0000256" key="5">
    <source>
        <dbReference type="ARBA" id="ARBA00023717"/>
    </source>
</evidence>
<comment type="function">
    <text evidence="1">Could possibly oxidize fatty acids using specific components.</text>
</comment>
<evidence type="ECO:0000256" key="3">
    <source>
        <dbReference type="ARBA" id="ARBA00022832"/>
    </source>
</evidence>
<dbReference type="Pfam" id="PF00378">
    <property type="entry name" value="ECH_1"/>
    <property type="match status" value="1"/>
</dbReference>
<protein>
    <submittedName>
        <fullName evidence="8">Enoyl-CoA hydratase</fullName>
    </submittedName>
</protein>
<dbReference type="GO" id="GO:0004300">
    <property type="term" value="F:enoyl-CoA hydratase activity"/>
    <property type="evidence" value="ECO:0007669"/>
    <property type="project" value="UniProtKB-EC"/>
</dbReference>
<name>A0A7I7UPW2_MYCPV</name>
<evidence type="ECO:0000313" key="9">
    <source>
        <dbReference type="Proteomes" id="UP000467252"/>
    </source>
</evidence>
<evidence type="ECO:0000256" key="1">
    <source>
        <dbReference type="ARBA" id="ARBA00002994"/>
    </source>
</evidence>
<dbReference type="InterPro" id="IPR029045">
    <property type="entry name" value="ClpP/crotonase-like_dom_sf"/>
</dbReference>
<dbReference type="AlphaFoldDB" id="A0A7I7UPW2"/>
<dbReference type="PANTHER" id="PTHR42964:SF1">
    <property type="entry name" value="POLYKETIDE BIOSYNTHESIS ENOYL-COA HYDRATASE PKSH-RELATED"/>
    <property type="match status" value="1"/>
</dbReference>
<keyword evidence="9" id="KW-1185">Reference proteome</keyword>
<accession>A0A7I7UPW2</accession>
<keyword evidence="3" id="KW-0276">Fatty acid metabolism</keyword>
<dbReference type="PROSITE" id="PS00166">
    <property type="entry name" value="ENOYL_COA_HYDRATASE"/>
    <property type="match status" value="1"/>
</dbReference>
<reference evidence="8 9" key="1">
    <citation type="journal article" date="2019" name="Emerg. Microbes Infect.">
        <title>Comprehensive subspecies identification of 175 nontuberculous mycobacteria species based on 7547 genomic profiles.</title>
        <authorList>
            <person name="Matsumoto Y."/>
            <person name="Kinjo T."/>
            <person name="Motooka D."/>
            <person name="Nabeya D."/>
            <person name="Jung N."/>
            <person name="Uechi K."/>
            <person name="Horii T."/>
            <person name="Iida T."/>
            <person name="Fujita J."/>
            <person name="Nakamura S."/>
        </authorList>
    </citation>
    <scope>NUCLEOTIDE SEQUENCE [LARGE SCALE GENOMIC DNA]</scope>
    <source>
        <strain evidence="8 9">JCM 6370</strain>
    </source>
</reference>
<dbReference type="EMBL" id="AP022599">
    <property type="protein sequence ID" value="BBY83438.1"/>
    <property type="molecule type" value="Genomic_DNA"/>
</dbReference>
<gene>
    <name evidence="8" type="ORF">MPUL_45960</name>
</gene>
<sequence length="277" mass="29943">MSQPNYEAIKYHVSSPVAYITLARPDTLNLIGETVFDELTDAFIRARFEPGVSVVVLQSTGKMFSAGGDLNQSVTTLARNGPSAELRTEMFKHVYADYPIFHAIETCPHTVVAAMNGPAMGAAVTIIMMCDLVVAAETATVTFAPGRWGIADAPSAARLSQKVGVGTAKDLLFTARTISAETALEYGLVQRVAQKDELADAVEELIDQLLTTPPSVRAALKAVFYEQQPPIRTDAHYRSAISTEFLTGLEAFSSGNPPPWTVRTDDARSPDLAREQH</sequence>
<dbReference type="CDD" id="cd06558">
    <property type="entry name" value="crotonase-like"/>
    <property type="match status" value="1"/>
</dbReference>
<dbReference type="SUPFAM" id="SSF52096">
    <property type="entry name" value="ClpP/crotonase"/>
    <property type="match status" value="1"/>
</dbReference>
<organism evidence="8 9">
    <name type="scientific">Mycolicibacterium pulveris</name>
    <name type="common">Mycobacterium pulveris</name>
    <dbReference type="NCBI Taxonomy" id="36813"/>
    <lineage>
        <taxon>Bacteria</taxon>
        <taxon>Bacillati</taxon>
        <taxon>Actinomycetota</taxon>
        <taxon>Actinomycetes</taxon>
        <taxon>Mycobacteriales</taxon>
        <taxon>Mycobacteriaceae</taxon>
        <taxon>Mycolicibacterium</taxon>
    </lineage>
</organism>
<comment type="catalytic activity">
    <reaction evidence="5">
        <text>a 4-saturated-(3S)-3-hydroxyacyl-CoA = a (3E)-enoyl-CoA + H2O</text>
        <dbReference type="Rhea" id="RHEA:20724"/>
        <dbReference type="ChEBI" id="CHEBI:15377"/>
        <dbReference type="ChEBI" id="CHEBI:58521"/>
        <dbReference type="ChEBI" id="CHEBI:137480"/>
        <dbReference type="EC" id="4.2.1.17"/>
    </reaction>
</comment>
<feature type="compositionally biased region" description="Basic and acidic residues" evidence="7">
    <location>
        <begin position="263"/>
        <end position="277"/>
    </location>
</feature>